<dbReference type="EMBL" id="VLKE01000001">
    <property type="protein sequence ID" value="TWH66833.1"/>
    <property type="molecule type" value="Genomic_DNA"/>
</dbReference>
<proteinExistence type="predicted"/>
<sequence>MIRNAEIVYIPGLLQTAEYARHRIQEGVGLHGADEQEIAAATAERVRRHQILYDTSKRFEFVVTEAALRLLLCPAEVQLAQLDRLLALAGMPNLQFGIIPFGVYLPTAPQNGFILFDDLAVVETFIGETMHHGDEAEAYAHAMDRLNAEAVFDEPARQLIIRAIQSLRGV</sequence>
<accession>A0A562I821</accession>
<dbReference type="Pfam" id="PF19054">
    <property type="entry name" value="DUF5753"/>
    <property type="match status" value="1"/>
</dbReference>
<evidence type="ECO:0000313" key="2">
    <source>
        <dbReference type="EMBL" id="TWH66833.1"/>
    </source>
</evidence>
<dbReference type="Proteomes" id="UP000319825">
    <property type="component" value="Unassembled WGS sequence"/>
</dbReference>
<keyword evidence="3" id="KW-1185">Reference proteome</keyword>
<feature type="domain" description="DUF5753" evidence="1">
    <location>
        <begin position="2"/>
        <end position="161"/>
    </location>
</feature>
<comment type="caution">
    <text evidence="2">The sequence shown here is derived from an EMBL/GenBank/DDBJ whole genome shotgun (WGS) entry which is preliminary data.</text>
</comment>
<dbReference type="InterPro" id="IPR043917">
    <property type="entry name" value="DUF5753"/>
</dbReference>
<dbReference type="OrthoDB" id="4966777at2"/>
<evidence type="ECO:0000313" key="3">
    <source>
        <dbReference type="Proteomes" id="UP000319825"/>
    </source>
</evidence>
<name>A0A562I821_MICOL</name>
<evidence type="ECO:0000259" key="1">
    <source>
        <dbReference type="Pfam" id="PF19054"/>
    </source>
</evidence>
<gene>
    <name evidence="2" type="ORF">JD77_01791</name>
</gene>
<reference evidence="2 3" key="1">
    <citation type="submission" date="2019-07" db="EMBL/GenBank/DDBJ databases">
        <title>R&amp;d 2014.</title>
        <authorList>
            <person name="Klenk H.-P."/>
        </authorList>
    </citation>
    <scope>NUCLEOTIDE SEQUENCE [LARGE SCALE GENOMIC DNA]</scope>
    <source>
        <strain evidence="2 3">DSM 43868</strain>
    </source>
</reference>
<dbReference type="AlphaFoldDB" id="A0A562I821"/>
<protein>
    <recommendedName>
        <fullName evidence="1">DUF5753 domain-containing protein</fullName>
    </recommendedName>
</protein>
<organism evidence="2 3">
    <name type="scientific">Micromonospora olivasterospora</name>
    <dbReference type="NCBI Taxonomy" id="1880"/>
    <lineage>
        <taxon>Bacteria</taxon>
        <taxon>Bacillati</taxon>
        <taxon>Actinomycetota</taxon>
        <taxon>Actinomycetes</taxon>
        <taxon>Micromonosporales</taxon>
        <taxon>Micromonosporaceae</taxon>
        <taxon>Micromonospora</taxon>
    </lineage>
</organism>